<dbReference type="SUPFAM" id="SSF57667">
    <property type="entry name" value="beta-beta-alpha zinc fingers"/>
    <property type="match status" value="1"/>
</dbReference>
<dbReference type="PROSITE" id="PS00028">
    <property type="entry name" value="ZINC_FINGER_C2H2_1"/>
    <property type="match status" value="1"/>
</dbReference>
<feature type="domain" description="C2H2-type" evidence="2">
    <location>
        <begin position="156"/>
        <end position="183"/>
    </location>
</feature>
<evidence type="ECO:0000313" key="3">
    <source>
        <dbReference type="EMBL" id="KAJ8907002.1"/>
    </source>
</evidence>
<keyword evidence="1" id="KW-0479">Metal-binding</keyword>
<dbReference type="EMBL" id="JAMWBK010000003">
    <property type="protein sequence ID" value="KAJ8907002.1"/>
    <property type="molecule type" value="Genomic_DNA"/>
</dbReference>
<dbReference type="SMART" id="SM00355">
    <property type="entry name" value="ZnF_C2H2"/>
    <property type="match status" value="2"/>
</dbReference>
<name>A0AAV8V1C1_9RHOD</name>
<comment type="caution">
    <text evidence="3">The sequence shown here is derived from an EMBL/GenBank/DDBJ whole genome shotgun (WGS) entry which is preliminary data.</text>
</comment>
<keyword evidence="4" id="KW-1185">Reference proteome</keyword>
<keyword evidence="1" id="KW-0862">Zinc</keyword>
<accession>A0AAV8V1C1</accession>
<dbReference type="Proteomes" id="UP001157974">
    <property type="component" value="Unassembled WGS sequence"/>
</dbReference>
<evidence type="ECO:0000259" key="2">
    <source>
        <dbReference type="PROSITE" id="PS50157"/>
    </source>
</evidence>
<dbReference type="Gene3D" id="3.30.160.60">
    <property type="entry name" value="Classic Zinc Finger"/>
    <property type="match status" value="1"/>
</dbReference>
<keyword evidence="1" id="KW-0863">Zinc-finger</keyword>
<dbReference type="InterPro" id="IPR013087">
    <property type="entry name" value="Znf_C2H2_type"/>
</dbReference>
<dbReference type="GO" id="GO:0008270">
    <property type="term" value="F:zinc ion binding"/>
    <property type="evidence" value="ECO:0007669"/>
    <property type="project" value="UniProtKB-KW"/>
</dbReference>
<dbReference type="PROSITE" id="PS50157">
    <property type="entry name" value="ZINC_FINGER_C2H2_2"/>
    <property type="match status" value="1"/>
</dbReference>
<sequence length="215" mass="23759">MSDIYTFDSSDDGANAVQEPVSRIIAEYPDDMVPAEKQSTRQSAGMKQEQSAVDYNDLLLQALQCPMPDQEIEAAYASALTPMTPSSTRLGDLPQLTDAKKTQRKEGNVPAAGPKSFLGLDDGAGSFSATSDDNNVASPVETANSLERGGVNKKERVCHICGYEFMWPNRLRLHMRKHTNEKPLRCRNTGCNYRAKWNSGMAYHLKSHCKMAPKK</sequence>
<dbReference type="AlphaFoldDB" id="A0AAV8V1C1"/>
<reference evidence="3 4" key="1">
    <citation type="journal article" date="2023" name="Nat. Commun.">
        <title>Origin of minicircular mitochondrial genomes in red algae.</title>
        <authorList>
            <person name="Lee Y."/>
            <person name="Cho C.H."/>
            <person name="Lee Y.M."/>
            <person name="Park S.I."/>
            <person name="Yang J.H."/>
            <person name="West J.A."/>
            <person name="Bhattacharya D."/>
            <person name="Yoon H.S."/>
        </authorList>
    </citation>
    <scope>NUCLEOTIDE SEQUENCE [LARGE SCALE GENOMIC DNA]</scope>
    <source>
        <strain evidence="3 4">CCMP1338</strain>
        <tissue evidence="3">Whole cell</tissue>
    </source>
</reference>
<evidence type="ECO:0000313" key="4">
    <source>
        <dbReference type="Proteomes" id="UP001157974"/>
    </source>
</evidence>
<gene>
    <name evidence="3" type="ORF">NDN08_003485</name>
</gene>
<proteinExistence type="predicted"/>
<dbReference type="InterPro" id="IPR036236">
    <property type="entry name" value="Znf_C2H2_sf"/>
</dbReference>
<organism evidence="3 4">
    <name type="scientific">Rhodosorus marinus</name>
    <dbReference type="NCBI Taxonomy" id="101924"/>
    <lineage>
        <taxon>Eukaryota</taxon>
        <taxon>Rhodophyta</taxon>
        <taxon>Stylonematophyceae</taxon>
        <taxon>Stylonematales</taxon>
        <taxon>Stylonemataceae</taxon>
        <taxon>Rhodosorus</taxon>
    </lineage>
</organism>
<evidence type="ECO:0000256" key="1">
    <source>
        <dbReference type="PROSITE-ProRule" id="PRU00042"/>
    </source>
</evidence>
<protein>
    <recommendedName>
        <fullName evidence="2">C2H2-type domain-containing protein</fullName>
    </recommendedName>
</protein>